<accession>A0ABQ8LEF7</accession>
<dbReference type="EMBL" id="JACTAM010000024">
    <property type="protein sequence ID" value="KAI2649105.1"/>
    <property type="molecule type" value="Genomic_DNA"/>
</dbReference>
<dbReference type="InterPro" id="IPR043502">
    <property type="entry name" value="DNA/RNA_pol_sf"/>
</dbReference>
<dbReference type="InterPro" id="IPR000477">
    <property type="entry name" value="RT_dom"/>
</dbReference>
<dbReference type="SUPFAM" id="SSF47823">
    <property type="entry name" value="lambda integrase-like, N-terminal domain"/>
    <property type="match status" value="1"/>
</dbReference>
<gene>
    <name evidence="6" type="ORF">H4Q32_020316</name>
</gene>
<comment type="similarity">
    <text evidence="1">Belongs to the beta type-B retroviral polymerase family. HERV class-II K(HML-2) pol subfamily.</text>
</comment>
<feature type="domain" description="Reverse transcriptase" evidence="5">
    <location>
        <begin position="1"/>
        <end position="172"/>
    </location>
</feature>
<protein>
    <recommendedName>
        <fullName evidence="2">ribonuclease H</fullName>
        <ecNumber evidence="2">3.1.26.4</ecNumber>
    </recommendedName>
</protein>
<evidence type="ECO:0000259" key="5">
    <source>
        <dbReference type="PROSITE" id="PS50878"/>
    </source>
</evidence>
<dbReference type="Gene3D" id="1.10.150.130">
    <property type="match status" value="1"/>
</dbReference>
<evidence type="ECO:0000313" key="7">
    <source>
        <dbReference type="Proteomes" id="UP000830375"/>
    </source>
</evidence>
<feature type="region of interest" description="Disordered" evidence="4">
    <location>
        <begin position="231"/>
        <end position="250"/>
    </location>
</feature>
<evidence type="ECO:0000256" key="3">
    <source>
        <dbReference type="ARBA" id="ARBA00023125"/>
    </source>
</evidence>
<dbReference type="PANTHER" id="PTHR35617">
    <property type="entry name" value="PHAGE_INTEGRASE DOMAIN-CONTAINING PROTEIN"/>
    <property type="match status" value="1"/>
</dbReference>
<dbReference type="SUPFAM" id="SSF56672">
    <property type="entry name" value="DNA/RNA polymerases"/>
    <property type="match status" value="1"/>
</dbReference>
<comment type="caution">
    <text evidence="6">The sequence shown here is derived from an EMBL/GenBank/DDBJ whole genome shotgun (WGS) entry which is preliminary data.</text>
</comment>
<sequence>MEPEVETLLRKEAIEMVPPQDRESGLYSRYFIVPKKDGGLRPILDLRQLDHSVMWLKFRMLTVSQVVLQIRKFLRFAFRDKAYQYWVLPFGLALSPRTFTKCVDAVLAPLRLRGIRILNYIDDWLILAQLEHMAVQHRDVVLAHMKELGLRLNAKKSVLSPLQRTTYLGMVSPGAGCHGTGVAEALFVRLSPDRTAPGSSGESVLSSFSCPVLAGPSLVLGPDFPSQWLSMGDSHQEGPPFSGGGHHPPPSPGVVEVMGVAPEGNYALKWRLFTSWCGHHQQDPVGTVLEYLQIRFSAGLAHSILRVCVAAISAYHAPLGGMSVGKDPLVVRFLHGALRLRPPVRPRVPTWDLAMVLEALCRPPIDPIEESSNHHLSTRTVLLLALTSLKRVGDLQALSVAPSHLDFAPGMAKAFLYPRSWYVPKVPSTAPWPIVLQAFCPPPFRDSDQQKLNCMCPVRALDTGLPASKQTLSRWIVDAITQAYESSGLPSPLGDKAHSTRGISASKAFMSGVPTQGICNAAGWSMPLTFVRFYDLDLRVAPGSSVLFGLAHTLGRDLELWGHGHIVPHSVSTQLEFLKGNVPGYDCNLASLKGTRRCISSHTSCIPVSVRFFCKMNAGSGARAL</sequence>
<keyword evidence="7" id="KW-1185">Reference proteome</keyword>
<dbReference type="PANTHER" id="PTHR35617:SF3">
    <property type="entry name" value="CORE-BINDING (CB) DOMAIN-CONTAINING PROTEIN"/>
    <property type="match status" value="1"/>
</dbReference>
<dbReference type="PROSITE" id="PS50878">
    <property type="entry name" value="RT_POL"/>
    <property type="match status" value="1"/>
</dbReference>
<proteinExistence type="inferred from homology"/>
<dbReference type="Proteomes" id="UP000830375">
    <property type="component" value="Unassembled WGS sequence"/>
</dbReference>
<dbReference type="InterPro" id="IPR010998">
    <property type="entry name" value="Integrase_recombinase_N"/>
</dbReference>
<keyword evidence="3" id="KW-0238">DNA-binding</keyword>
<evidence type="ECO:0000256" key="4">
    <source>
        <dbReference type="SAM" id="MobiDB-lite"/>
    </source>
</evidence>
<reference evidence="6 7" key="1">
    <citation type="submission" date="2022-01" db="EMBL/GenBank/DDBJ databases">
        <title>A high-quality chromosome-level genome assembly of rohu carp, Labeo rohita.</title>
        <authorList>
            <person name="Arick M.A. II"/>
            <person name="Hsu C.-Y."/>
            <person name="Magbanua Z."/>
            <person name="Pechanova O."/>
            <person name="Grover C."/>
            <person name="Miller E."/>
            <person name="Thrash A."/>
            <person name="Ezzel L."/>
            <person name="Alam S."/>
            <person name="Benzie J."/>
            <person name="Hamilton M."/>
            <person name="Karsi A."/>
            <person name="Lawrence M.L."/>
            <person name="Peterson D.G."/>
        </authorList>
    </citation>
    <scope>NUCLEOTIDE SEQUENCE [LARGE SCALE GENOMIC DNA]</scope>
    <source>
        <strain evidence="7">BAU-BD-2019</strain>
        <tissue evidence="6">Blood</tissue>
    </source>
</reference>
<dbReference type="InterPro" id="IPR043128">
    <property type="entry name" value="Rev_trsase/Diguanyl_cyclase"/>
</dbReference>
<dbReference type="Pfam" id="PF00078">
    <property type="entry name" value="RVT_1"/>
    <property type="match status" value="1"/>
</dbReference>
<name>A0ABQ8LEF7_LABRO</name>
<organism evidence="6 7">
    <name type="scientific">Labeo rohita</name>
    <name type="common">Indian major carp</name>
    <name type="synonym">Cyprinus rohita</name>
    <dbReference type="NCBI Taxonomy" id="84645"/>
    <lineage>
        <taxon>Eukaryota</taxon>
        <taxon>Metazoa</taxon>
        <taxon>Chordata</taxon>
        <taxon>Craniata</taxon>
        <taxon>Vertebrata</taxon>
        <taxon>Euteleostomi</taxon>
        <taxon>Actinopterygii</taxon>
        <taxon>Neopterygii</taxon>
        <taxon>Teleostei</taxon>
        <taxon>Ostariophysi</taxon>
        <taxon>Cypriniformes</taxon>
        <taxon>Cyprinidae</taxon>
        <taxon>Labeoninae</taxon>
        <taxon>Labeonini</taxon>
        <taxon>Labeo</taxon>
    </lineage>
</organism>
<dbReference type="EC" id="3.1.26.4" evidence="2"/>
<dbReference type="Gene3D" id="3.30.70.270">
    <property type="match status" value="1"/>
</dbReference>
<evidence type="ECO:0000313" key="6">
    <source>
        <dbReference type="EMBL" id="KAI2649105.1"/>
    </source>
</evidence>
<dbReference type="CDD" id="cd03714">
    <property type="entry name" value="RT_DIRS1"/>
    <property type="match status" value="1"/>
</dbReference>
<evidence type="ECO:0000256" key="2">
    <source>
        <dbReference type="ARBA" id="ARBA00012180"/>
    </source>
</evidence>
<evidence type="ECO:0000256" key="1">
    <source>
        <dbReference type="ARBA" id="ARBA00010879"/>
    </source>
</evidence>